<feature type="domain" description="HNH nuclease" evidence="1">
    <location>
        <begin position="271"/>
        <end position="327"/>
    </location>
</feature>
<name>A0AA87FIT3_9ENTE</name>
<dbReference type="InterPro" id="IPR003615">
    <property type="entry name" value="HNH_nuc"/>
</dbReference>
<dbReference type="REBASE" id="42915">
    <property type="entry name" value="Esa301ORF77P"/>
</dbReference>
<sequence length="399" mass="46936">MKTHSKKVTIDQRYEEYWKLTVEYTNINGYRFINTLQIIVDYIDSLGKTRPRLTKNNFTQQYQELQDIVLSVFSKRDMASTRKSINQFVKLGFVRPFLSGYHPSTKKFLKATNDEQRRLLFSEIFYSSASFNSSCKNDDTSTKQINFLIKTLTYHPLKKLTEDDLAAIMQVRIRTISKGYLTFEELESQKKLIEISGFADRKYNQISYFKNFLKRLPGLVVYQNEIAFEEDAPDVLPASTVDAKRDPYLFNLMKNNLFEESKRFYNNKIVCYFTKQEQPKGLVVSHIYASAKALKELNVEAAYDYRNAILLEPNTDAYFDKYNVTFEDSGLPIYDSSVPKYFISNHENDKLDSIVLYESRKQYLDKHRNEFYRRNPSMIYGNIAESRSEYHNQRGNSRG</sequence>
<evidence type="ECO:0000259" key="1">
    <source>
        <dbReference type="Pfam" id="PF13391"/>
    </source>
</evidence>
<evidence type="ECO:0000313" key="2">
    <source>
        <dbReference type="EMBL" id="EHG31747.1"/>
    </source>
</evidence>
<proteinExistence type="predicted"/>
<dbReference type="Proteomes" id="UP000004393">
    <property type="component" value="Unassembled WGS sequence"/>
</dbReference>
<organism evidence="2 3">
    <name type="scientific">Enterococcus saccharolyticus 30_1</name>
    <dbReference type="NCBI Taxonomy" id="742813"/>
    <lineage>
        <taxon>Bacteria</taxon>
        <taxon>Bacillati</taxon>
        <taxon>Bacillota</taxon>
        <taxon>Bacilli</taxon>
        <taxon>Lactobacillales</taxon>
        <taxon>Enterococcaceae</taxon>
        <taxon>Enterococcus</taxon>
    </lineage>
</organism>
<dbReference type="RefSeq" id="WP_005469811.1">
    <property type="nucleotide sequence ID" value="NZ_JH376939.1"/>
</dbReference>
<reference evidence="2 3" key="1">
    <citation type="submission" date="2011-10" db="EMBL/GenBank/DDBJ databases">
        <title>The Genome Sequence of Enterococcus saccharolyticus 30_1.</title>
        <authorList>
            <consortium name="The Broad Institute Genome Sequencing Platform"/>
            <person name="Earl A."/>
            <person name="Ward D."/>
            <person name="Feldgarden M."/>
            <person name="Gevers D."/>
            <person name="Daigneault M."/>
            <person name="Strauss J."/>
            <person name="Allen-Vercoe E."/>
            <person name="Young S.K."/>
            <person name="Zeng Q."/>
            <person name="Gargeya S."/>
            <person name="Fitzgerald M."/>
            <person name="Haas B."/>
            <person name="Abouelleil A."/>
            <person name="Alvarado L."/>
            <person name="Arachchi H.M."/>
            <person name="Berlin A."/>
            <person name="Brown A."/>
            <person name="Chapman S.B."/>
            <person name="Chen Z."/>
            <person name="Dunbar C."/>
            <person name="Freedman E."/>
            <person name="Gearin G."/>
            <person name="Gellesch M."/>
            <person name="Goldberg J."/>
            <person name="Griggs A."/>
            <person name="Gujja S."/>
            <person name="Heiman D."/>
            <person name="Howarth C."/>
            <person name="Larson L."/>
            <person name="Lui A."/>
            <person name="MacDonald P.J.P."/>
            <person name="Montmayeur A."/>
            <person name="Murphy C."/>
            <person name="Neiman D."/>
            <person name="Pearson M."/>
            <person name="Priest M."/>
            <person name="Roberts A."/>
            <person name="Saif S."/>
            <person name="Shea T."/>
            <person name="Shenoy N."/>
            <person name="Sisk P."/>
            <person name="Stolte C."/>
            <person name="Sykes S."/>
            <person name="Wortman J."/>
            <person name="Nusbaum C."/>
            <person name="Birren B."/>
        </authorList>
    </citation>
    <scope>NUCLEOTIDE SEQUENCE [LARGE SCALE GENOMIC DNA]</scope>
    <source>
        <strain evidence="2 3">30_1</strain>
    </source>
</reference>
<dbReference type="AlphaFoldDB" id="A0AA87FIT3"/>
<evidence type="ECO:0000313" key="3">
    <source>
        <dbReference type="Proteomes" id="UP000004393"/>
    </source>
</evidence>
<keyword evidence="3" id="KW-1185">Reference proteome</keyword>
<protein>
    <recommendedName>
        <fullName evidence="1">HNH nuclease domain-containing protein</fullName>
    </recommendedName>
</protein>
<gene>
    <name evidence="2" type="ORF">HMPREF9478_00079</name>
</gene>
<accession>A0AA87FIT3</accession>
<dbReference type="EMBL" id="ADLY01000002">
    <property type="protein sequence ID" value="EHG31747.1"/>
    <property type="molecule type" value="Genomic_DNA"/>
</dbReference>
<comment type="caution">
    <text evidence="2">The sequence shown here is derived from an EMBL/GenBank/DDBJ whole genome shotgun (WGS) entry which is preliminary data.</text>
</comment>
<dbReference type="Pfam" id="PF13391">
    <property type="entry name" value="HNH_2"/>
    <property type="match status" value="1"/>
</dbReference>